<evidence type="ECO:0000256" key="1">
    <source>
        <dbReference type="SAM" id="Phobius"/>
    </source>
</evidence>
<feature type="non-terminal residue" evidence="2">
    <location>
        <position position="1"/>
    </location>
</feature>
<protein>
    <recommendedName>
        <fullName evidence="3">Transmembrane protein</fullName>
    </recommendedName>
</protein>
<evidence type="ECO:0008006" key="3">
    <source>
        <dbReference type="Google" id="ProtNLM"/>
    </source>
</evidence>
<keyword evidence="1" id="KW-1133">Transmembrane helix</keyword>
<dbReference type="EMBL" id="GDID01005870">
    <property type="protein sequence ID" value="JAP90736.1"/>
    <property type="molecule type" value="Transcribed_RNA"/>
</dbReference>
<reference evidence="2" key="1">
    <citation type="submission" date="2015-07" db="EMBL/GenBank/DDBJ databases">
        <title>Adaptation to a free-living lifestyle via gene acquisitions in the diplomonad Trepomonas sp. PC1.</title>
        <authorList>
            <person name="Xu F."/>
            <person name="Jerlstrom-Hultqvist J."/>
            <person name="Kolisko M."/>
            <person name="Simpson A.G.B."/>
            <person name="Roger A.J."/>
            <person name="Svard S.G."/>
            <person name="Andersson J.O."/>
        </authorList>
    </citation>
    <scope>NUCLEOTIDE SEQUENCE</scope>
    <source>
        <strain evidence="2">PC1</strain>
    </source>
</reference>
<feature type="transmembrane region" description="Helical" evidence="1">
    <location>
        <begin position="487"/>
        <end position="509"/>
    </location>
</feature>
<gene>
    <name evidence="2" type="ORF">TPC1_17874</name>
</gene>
<accession>A0A146K528</accession>
<proteinExistence type="predicted"/>
<keyword evidence="1" id="KW-0472">Membrane</keyword>
<evidence type="ECO:0000313" key="2">
    <source>
        <dbReference type="EMBL" id="JAP90736.1"/>
    </source>
</evidence>
<dbReference type="AlphaFoldDB" id="A0A146K528"/>
<name>A0A146K528_9EUKA</name>
<sequence length="532" mass="60731">LFISFQYTNSYITQPVEVANCYDTETTVYLYNQNKQLRIQFSPTFNARCSEIPHGIKATLQIDTETDKIITYKQDYSYETTENIWFECPACGPFTGAESAHLVIESDGLSTQVTAGMIYLEEQSNLDCFHDYIYNDVDRSIVEFHPDKTCFRAAPTERCAATVYNAGFAFTLIKSILFLKSAAEFKIYQGTDLTFDNGYFLSCFSNDLNLLKSQFISGKLVLQIESSGERQQLEAQTNRFSTANQKGFSHVQCTLTDGQLQENVILNAQGEIYKQSLLGLSYTSVNQVYFYQKITDTAFTIPSTEKFDHSEKSTYFSCDSHENHTLVDQCKQNISMVKQDFENYEVFILQSTVVNGVIQQVFSYSCDEFTLSNIAQITGQISNTNVSFYITYDAQNTLFIKANHFKIDFVVYNADSTFVVLHSETKRLKAREEHYSLELTTTQIQQITDSTKQSLIFYHDDIKIEECYILTFGQTKKVTDIPFQVQVLSFCMAGMVLCSGLQILVQFMLGQKKKNQVSSAKLKLLKDDEENM</sequence>
<feature type="non-terminal residue" evidence="2">
    <location>
        <position position="532"/>
    </location>
</feature>
<keyword evidence="1" id="KW-0812">Transmembrane</keyword>
<organism evidence="2">
    <name type="scientific">Trepomonas sp. PC1</name>
    <dbReference type="NCBI Taxonomy" id="1076344"/>
    <lineage>
        <taxon>Eukaryota</taxon>
        <taxon>Metamonada</taxon>
        <taxon>Diplomonadida</taxon>
        <taxon>Hexamitidae</taxon>
        <taxon>Hexamitinae</taxon>
        <taxon>Trepomonas</taxon>
    </lineage>
</organism>